<evidence type="ECO:0000256" key="1">
    <source>
        <dbReference type="SAM" id="Phobius"/>
    </source>
</evidence>
<comment type="caution">
    <text evidence="2">The sequence shown here is derived from an EMBL/GenBank/DDBJ whole genome shotgun (WGS) entry which is preliminary data.</text>
</comment>
<keyword evidence="3" id="KW-1185">Reference proteome</keyword>
<dbReference type="AlphaFoldDB" id="A0A6I5RRS0"/>
<dbReference type="Proteomes" id="UP000471751">
    <property type="component" value="Unassembled WGS sequence"/>
</dbReference>
<evidence type="ECO:0008006" key="4">
    <source>
        <dbReference type="Google" id="ProtNLM"/>
    </source>
</evidence>
<dbReference type="InterPro" id="IPR009883">
    <property type="entry name" value="YgfX"/>
</dbReference>
<feature type="transmembrane region" description="Helical" evidence="1">
    <location>
        <begin position="17"/>
        <end position="35"/>
    </location>
</feature>
<dbReference type="Pfam" id="PF07254">
    <property type="entry name" value="Cpta_toxin"/>
    <property type="match status" value="1"/>
</dbReference>
<accession>A0A6I5RRS0</accession>
<dbReference type="EMBL" id="JAAHBT010000166">
    <property type="protein sequence ID" value="NES10822.1"/>
    <property type="molecule type" value="Genomic_DNA"/>
</dbReference>
<protein>
    <recommendedName>
        <fullName evidence="4">Toxin CptA</fullName>
    </recommendedName>
</protein>
<organism evidence="2 3">
    <name type="scientific">Pseudomonas laurentiana</name>
    <dbReference type="NCBI Taxonomy" id="2364649"/>
    <lineage>
        <taxon>Bacteria</taxon>
        <taxon>Pseudomonadati</taxon>
        <taxon>Pseudomonadota</taxon>
        <taxon>Gammaproteobacteria</taxon>
        <taxon>Pseudomonadales</taxon>
        <taxon>Pseudomonadaceae</taxon>
        <taxon>Pseudomonas</taxon>
    </lineage>
</organism>
<proteinExistence type="predicted"/>
<name>A0A6I5RRS0_9PSED</name>
<gene>
    <name evidence="2" type="ORF">G3O07_15505</name>
</gene>
<reference evidence="2 3" key="1">
    <citation type="submission" date="2020-02" db="EMBL/GenBank/DDBJ databases">
        <title>Broccoli isolated Pseudomonas sp.</title>
        <authorList>
            <person name="Fujikawa T."/>
            <person name="Sawada H."/>
        </authorList>
    </citation>
    <scope>NUCLEOTIDE SEQUENCE [LARGE SCALE GENOMIC DNA]</scope>
    <source>
        <strain evidence="2 3">JCM 32154</strain>
    </source>
</reference>
<keyword evidence="1" id="KW-0472">Membrane</keyword>
<sequence>MSSPSDRFECRWQASRGLLAAYVFGQLSALLALILLDLPVIVRLLGAALCVLHGVWVLPRHVVLNHPSAFTRLRRDTHGWHLWSPAQGWQSVQLCRDSLALPGLVLLRFRRRGRRWTESLCIPFDALEPVQHRRLRVRLKFSRRRWAAAE</sequence>
<keyword evidence="1" id="KW-0812">Transmembrane</keyword>
<evidence type="ECO:0000313" key="2">
    <source>
        <dbReference type="EMBL" id="NES10822.1"/>
    </source>
</evidence>
<keyword evidence="1" id="KW-1133">Transmembrane helix</keyword>
<evidence type="ECO:0000313" key="3">
    <source>
        <dbReference type="Proteomes" id="UP000471751"/>
    </source>
</evidence>
<dbReference type="RefSeq" id="WP_163937530.1">
    <property type="nucleotide sequence ID" value="NZ_BMQU01000010.1"/>
</dbReference>